<organism evidence="2 3">
    <name type="scientific">Thioploca ingrica</name>
    <dbReference type="NCBI Taxonomy" id="40754"/>
    <lineage>
        <taxon>Bacteria</taxon>
        <taxon>Pseudomonadati</taxon>
        <taxon>Pseudomonadota</taxon>
        <taxon>Gammaproteobacteria</taxon>
        <taxon>Thiotrichales</taxon>
        <taxon>Thiotrichaceae</taxon>
        <taxon>Thioploca</taxon>
    </lineage>
</organism>
<dbReference type="AlphaFoldDB" id="A0A090BV86"/>
<dbReference type="Proteomes" id="UP000031623">
    <property type="component" value="Chromosome"/>
</dbReference>
<accession>A0A090BV86</accession>
<name>A0A090BV86_9GAMM</name>
<proteinExistence type="predicted"/>
<evidence type="ECO:0000313" key="2">
    <source>
        <dbReference type="EMBL" id="BAP56421.1"/>
    </source>
</evidence>
<sequence>MKSPIVKLLIAVTPIVTFASGVDLKVTISAESKTLTLSILRRIIALTLSAFLRSGRCRWSLRNSTIYSVLRFFIFTILAFILSFFHYRLFFYFFQKFIIKEV</sequence>
<dbReference type="HOGENOM" id="CLU_2276175_0_0_6"/>
<gene>
    <name evidence="2" type="ORF">THII_2124</name>
</gene>
<protein>
    <submittedName>
        <fullName evidence="2">Uncharacterized protein</fullName>
    </submittedName>
</protein>
<reference evidence="2 3" key="1">
    <citation type="journal article" date="2014" name="ISME J.">
        <title>Ecophysiology of Thioploca ingrica as revealed by the complete genome sequence supplemented with proteomic evidence.</title>
        <authorList>
            <person name="Kojima H."/>
            <person name="Ogura Y."/>
            <person name="Yamamoto N."/>
            <person name="Togashi T."/>
            <person name="Mori H."/>
            <person name="Watanabe T."/>
            <person name="Nemoto F."/>
            <person name="Kurokawa K."/>
            <person name="Hayashi T."/>
            <person name="Fukui M."/>
        </authorList>
    </citation>
    <scope>NUCLEOTIDE SEQUENCE [LARGE SCALE GENOMIC DNA]</scope>
</reference>
<dbReference type="EMBL" id="AP014633">
    <property type="protein sequence ID" value="BAP56421.1"/>
    <property type="molecule type" value="Genomic_DNA"/>
</dbReference>
<keyword evidence="1" id="KW-0472">Membrane</keyword>
<evidence type="ECO:0000313" key="3">
    <source>
        <dbReference type="Proteomes" id="UP000031623"/>
    </source>
</evidence>
<evidence type="ECO:0000256" key="1">
    <source>
        <dbReference type="SAM" id="Phobius"/>
    </source>
</evidence>
<keyword evidence="3" id="KW-1185">Reference proteome</keyword>
<keyword evidence="1" id="KW-1133">Transmembrane helix</keyword>
<keyword evidence="1" id="KW-0812">Transmembrane</keyword>
<feature type="transmembrane region" description="Helical" evidence="1">
    <location>
        <begin position="72"/>
        <end position="94"/>
    </location>
</feature>
<dbReference type="KEGG" id="tig:THII_2124"/>